<evidence type="ECO:0000256" key="3">
    <source>
        <dbReference type="ARBA" id="ARBA00022801"/>
    </source>
</evidence>
<dbReference type="GO" id="GO:0004177">
    <property type="term" value="F:aminopeptidase activity"/>
    <property type="evidence" value="ECO:0007669"/>
    <property type="project" value="UniProtKB-ARBA"/>
</dbReference>
<comment type="caution">
    <text evidence="6">The sequence shown here is derived from an EMBL/GenBank/DDBJ whole genome shotgun (WGS) entry which is preliminary data.</text>
</comment>
<dbReference type="SUPFAM" id="SSF53092">
    <property type="entry name" value="Creatinase/prolidase N-terminal domain"/>
    <property type="match status" value="1"/>
</dbReference>
<dbReference type="OrthoDB" id="9806388at2"/>
<dbReference type="SUPFAM" id="SSF55920">
    <property type="entry name" value="Creatinase/aminopeptidase"/>
    <property type="match status" value="1"/>
</dbReference>
<comment type="similarity">
    <text evidence="2">Belongs to the peptidase M24B family.</text>
</comment>
<keyword evidence="3" id="KW-0378">Hydrolase</keyword>
<dbReference type="Pfam" id="PF01321">
    <property type="entry name" value="Creatinase_N"/>
    <property type="match status" value="1"/>
</dbReference>
<dbReference type="AlphaFoldDB" id="A0A0M0LBK2"/>
<dbReference type="Proteomes" id="UP000036867">
    <property type="component" value="Unassembled WGS sequence"/>
</dbReference>
<dbReference type="EMBL" id="LILB01000008">
    <property type="protein sequence ID" value="KOO48053.1"/>
    <property type="molecule type" value="Genomic_DNA"/>
</dbReference>
<feature type="domain" description="Peptidase M24" evidence="4">
    <location>
        <begin position="135"/>
        <end position="338"/>
    </location>
</feature>
<dbReference type="InterPro" id="IPR000587">
    <property type="entry name" value="Creatinase_N"/>
</dbReference>
<evidence type="ECO:0000313" key="6">
    <source>
        <dbReference type="EMBL" id="KOO48053.1"/>
    </source>
</evidence>
<dbReference type="RefSeq" id="WP_053418923.1">
    <property type="nucleotide sequence ID" value="NZ_JBCMHV010000020.1"/>
</dbReference>
<dbReference type="InterPro" id="IPR029149">
    <property type="entry name" value="Creatin/AminoP/Spt16_N"/>
</dbReference>
<sequence>MGKLEKLRAVLEEQGLESLIITNDQNRRYLTGFTGSAGTVLVTKNKAFLFVDFRYVQQAQDQAMDFTVQEIDRAVMYEVISNTLQEENIGRVGFEEKNITYYLHSLFAKHIQAELVPVSGAVEKLRMIKLPEEIEKIKIAASISDAAFTHILDYIKPGISEIDIANELEFYMRKKGATSSAFDMIIASGHRSALPHGVASNKLIEEGDIITLDFGAYYDGYRSDMTRTIAIGQPTEEMREIYNIVHGALENALAHMKAGITGKEADALTRQYIEEKGFGKQYGHGSGHGIGLDIHEDIFMSTVSEDVLQEGMVLTVEPGIYLPNIGGVRIEDDVLIKEDGIEILTSSPKELIILSMSIK</sequence>
<dbReference type="PRINTS" id="PR00599">
    <property type="entry name" value="MAPEPTIDASE"/>
</dbReference>
<reference evidence="7" key="1">
    <citation type="submission" date="2015-08" db="EMBL/GenBank/DDBJ databases">
        <title>Fjat-10028 dsm 16317.</title>
        <authorList>
            <person name="Liu B."/>
            <person name="Wang J."/>
            <person name="Zhu Y."/>
            <person name="Liu G."/>
            <person name="Chen Q."/>
            <person name="Chen Z."/>
            <person name="Lan J."/>
            <person name="Che J."/>
            <person name="Ge C."/>
            <person name="Shi H."/>
            <person name="Pan Z."/>
            <person name="Liu X."/>
        </authorList>
    </citation>
    <scope>NUCLEOTIDE SEQUENCE [LARGE SCALE GENOMIC DNA]</scope>
    <source>
        <strain evidence="7">DSM 16317</strain>
    </source>
</reference>
<dbReference type="PATRIC" id="fig|263475.3.peg.3024"/>
<proteinExistence type="inferred from homology"/>
<dbReference type="PANTHER" id="PTHR46112:SF3">
    <property type="entry name" value="AMINOPEPTIDASE YPDF"/>
    <property type="match status" value="1"/>
</dbReference>
<keyword evidence="7" id="KW-1185">Reference proteome</keyword>
<dbReference type="Gene3D" id="3.40.350.10">
    <property type="entry name" value="Creatinase/prolidase N-terminal domain"/>
    <property type="match status" value="1"/>
</dbReference>
<evidence type="ECO:0000259" key="4">
    <source>
        <dbReference type="Pfam" id="PF00557"/>
    </source>
</evidence>
<dbReference type="GO" id="GO:0008235">
    <property type="term" value="F:metalloexopeptidase activity"/>
    <property type="evidence" value="ECO:0007669"/>
    <property type="project" value="UniProtKB-ARBA"/>
</dbReference>
<protein>
    <submittedName>
        <fullName evidence="6">Peptidase M24</fullName>
    </submittedName>
</protein>
<name>A0A0M0LBK2_9BACL</name>
<evidence type="ECO:0000256" key="1">
    <source>
        <dbReference type="ARBA" id="ARBA00001936"/>
    </source>
</evidence>
<dbReference type="Gene3D" id="3.90.230.10">
    <property type="entry name" value="Creatinase/methionine aminopeptidase superfamily"/>
    <property type="match status" value="1"/>
</dbReference>
<dbReference type="Pfam" id="PF00557">
    <property type="entry name" value="Peptidase_M24"/>
    <property type="match status" value="1"/>
</dbReference>
<evidence type="ECO:0000256" key="2">
    <source>
        <dbReference type="ARBA" id="ARBA00008766"/>
    </source>
</evidence>
<accession>A0A0M0LBK2</accession>
<evidence type="ECO:0000313" key="7">
    <source>
        <dbReference type="Proteomes" id="UP000036867"/>
    </source>
</evidence>
<dbReference type="FunFam" id="3.90.230.10:FF:000014">
    <property type="entry name" value="Aminopeptidase P family protein"/>
    <property type="match status" value="1"/>
</dbReference>
<feature type="domain" description="Creatinase N-terminal" evidence="5">
    <location>
        <begin position="4"/>
        <end position="128"/>
    </location>
</feature>
<dbReference type="InterPro" id="IPR000994">
    <property type="entry name" value="Pept_M24"/>
</dbReference>
<organism evidence="6 7">
    <name type="scientific">Viridibacillus arvi</name>
    <dbReference type="NCBI Taxonomy" id="263475"/>
    <lineage>
        <taxon>Bacteria</taxon>
        <taxon>Bacillati</taxon>
        <taxon>Bacillota</taxon>
        <taxon>Bacilli</taxon>
        <taxon>Bacillales</taxon>
        <taxon>Caryophanaceae</taxon>
        <taxon>Viridibacillus</taxon>
    </lineage>
</organism>
<dbReference type="GeneID" id="301138551"/>
<comment type="cofactor">
    <cofactor evidence="1">
        <name>Mn(2+)</name>
        <dbReference type="ChEBI" id="CHEBI:29035"/>
    </cofactor>
</comment>
<dbReference type="InterPro" id="IPR036005">
    <property type="entry name" value="Creatinase/aminopeptidase-like"/>
</dbReference>
<dbReference type="InterPro" id="IPR001714">
    <property type="entry name" value="Pept_M24_MAP"/>
</dbReference>
<dbReference type="PANTHER" id="PTHR46112">
    <property type="entry name" value="AMINOPEPTIDASE"/>
    <property type="match status" value="1"/>
</dbReference>
<dbReference type="CDD" id="cd01092">
    <property type="entry name" value="APP-like"/>
    <property type="match status" value="1"/>
</dbReference>
<dbReference type="STRING" id="263475.AMD00_20855"/>
<dbReference type="InterPro" id="IPR050659">
    <property type="entry name" value="Peptidase_M24B"/>
</dbReference>
<evidence type="ECO:0000259" key="5">
    <source>
        <dbReference type="Pfam" id="PF01321"/>
    </source>
</evidence>
<gene>
    <name evidence="6" type="ORF">AMD00_20855</name>
</gene>